<keyword evidence="3" id="KW-1185">Reference proteome</keyword>
<reference evidence="3" key="1">
    <citation type="journal article" date="2019" name="Int. J. Syst. Evol. Microbiol.">
        <title>The Global Catalogue of Microorganisms (GCM) 10K type strain sequencing project: providing services to taxonomists for standard genome sequencing and annotation.</title>
        <authorList>
            <consortium name="The Broad Institute Genomics Platform"/>
            <consortium name="The Broad Institute Genome Sequencing Center for Infectious Disease"/>
            <person name="Wu L."/>
            <person name="Ma J."/>
        </authorList>
    </citation>
    <scope>NUCLEOTIDE SEQUENCE [LARGE SCALE GENOMIC DNA]</scope>
    <source>
        <strain evidence="3">JCM 18127</strain>
    </source>
</reference>
<keyword evidence="1" id="KW-0732">Signal</keyword>
<dbReference type="Proteomes" id="UP001500621">
    <property type="component" value="Unassembled WGS sequence"/>
</dbReference>
<name>A0ABP8VS46_9ACTN</name>
<evidence type="ECO:0008006" key="4">
    <source>
        <dbReference type="Google" id="ProtNLM"/>
    </source>
</evidence>
<evidence type="ECO:0000313" key="2">
    <source>
        <dbReference type="EMBL" id="GAA4670036.1"/>
    </source>
</evidence>
<feature type="signal peptide" evidence="1">
    <location>
        <begin position="1"/>
        <end position="17"/>
    </location>
</feature>
<dbReference type="EMBL" id="BAABIM010000001">
    <property type="protein sequence ID" value="GAA4670036.1"/>
    <property type="molecule type" value="Genomic_DNA"/>
</dbReference>
<evidence type="ECO:0000256" key="1">
    <source>
        <dbReference type="SAM" id="SignalP"/>
    </source>
</evidence>
<protein>
    <recommendedName>
        <fullName evidence="4">DUF5666 domain-containing protein</fullName>
    </recommendedName>
</protein>
<feature type="chain" id="PRO_5047284192" description="DUF5666 domain-containing protein" evidence="1">
    <location>
        <begin position="18"/>
        <end position="433"/>
    </location>
</feature>
<sequence length="433" mass="43784">MALALAGSALVAGSATAAPSAAPAALTLAPAAAAAPSAAARKVVRVPYGMVGVAIGTRVLGGDIPASSSQTGAQVLSCTNKANISGRNAVAAVNVPGLGTVRGVSSRTWTTKRGKTVNSYAQHSVARVTLVDSPLGTLDIAGVSARSHTWHDGKRFRAATTSEIASIRFTPPVGPAVNIPVPSPGDTITVPGLARISIGQPRTRVTRNGSSAEVSAINIAVYPTNTRVVIAQTKSKMNAGIRRGLFGGNAIGLQGTALADLVELGKTPIVNMPCDGTKGKVRTESVAGINLPGLLEVGALESGVFGKQGTDRRPSVAQGAARVARVSLLGGRVVINGINGVARVNRLPGNRLTRSTAGTGIGELVVDGEATELPLDGLEIPGLLKLESKIVQNTKNGVNVVGLRVTLLDGTGATIDLGKVSLGIRVAKPNKGR</sequence>
<proteinExistence type="predicted"/>
<comment type="caution">
    <text evidence="2">The sequence shown here is derived from an EMBL/GenBank/DDBJ whole genome shotgun (WGS) entry which is preliminary data.</text>
</comment>
<dbReference type="RefSeq" id="WP_345262300.1">
    <property type="nucleotide sequence ID" value="NZ_BAABIM010000001.1"/>
</dbReference>
<gene>
    <name evidence="2" type="ORF">GCM10023226_03220</name>
</gene>
<accession>A0ABP8VS46</accession>
<organism evidence="2 3">
    <name type="scientific">Nocardioides nanhaiensis</name>
    <dbReference type="NCBI Taxonomy" id="1476871"/>
    <lineage>
        <taxon>Bacteria</taxon>
        <taxon>Bacillati</taxon>
        <taxon>Actinomycetota</taxon>
        <taxon>Actinomycetes</taxon>
        <taxon>Propionibacteriales</taxon>
        <taxon>Nocardioidaceae</taxon>
        <taxon>Nocardioides</taxon>
    </lineage>
</organism>
<evidence type="ECO:0000313" key="3">
    <source>
        <dbReference type="Proteomes" id="UP001500621"/>
    </source>
</evidence>
<dbReference type="NCBIfam" id="NF040603">
    <property type="entry name" value="choice_anch_P"/>
    <property type="match status" value="2"/>
</dbReference>